<comment type="caution">
    <text evidence="3">The sequence shown here is derived from an EMBL/GenBank/DDBJ whole genome shotgun (WGS) entry which is preliminary data.</text>
</comment>
<reference evidence="3 4" key="2">
    <citation type="journal article" date="2023" name="Mol. Biol. Evol.">
        <title>Genomics of Secondarily Temperate Adaptation in the Only Non-Antarctic Icefish.</title>
        <authorList>
            <person name="Rivera-Colon A.G."/>
            <person name="Rayamajhi N."/>
            <person name="Minhas B.F."/>
            <person name="Madrigal G."/>
            <person name="Bilyk K.T."/>
            <person name="Yoon V."/>
            <person name="Hune M."/>
            <person name="Gregory S."/>
            <person name="Cheng C.H.C."/>
            <person name="Catchen J.M."/>
        </authorList>
    </citation>
    <scope>NUCLEOTIDE SEQUENCE [LARGE SCALE GENOMIC DNA]</scope>
    <source>
        <strain evidence="3">JMC-PN-2008</strain>
    </source>
</reference>
<dbReference type="Proteomes" id="UP001346869">
    <property type="component" value="Unassembled WGS sequence"/>
</dbReference>
<evidence type="ECO:0000313" key="4">
    <source>
        <dbReference type="Proteomes" id="UP001346869"/>
    </source>
</evidence>
<gene>
    <name evidence="3" type="ORF">PBY51_001137</name>
</gene>
<evidence type="ECO:0000256" key="2">
    <source>
        <dbReference type="SAM" id="SignalP"/>
    </source>
</evidence>
<accession>A0AAN8AIR2</accession>
<sequence>MLGQCERSQTADVWIAHWKLYLALTFAQTAHGDDEEEDMTALRRITQGHGFTEAVKGGSLRPSERCNRSLGRKCRLT</sequence>
<organism evidence="3 4">
    <name type="scientific">Eleginops maclovinus</name>
    <name type="common">Patagonian blennie</name>
    <name type="synonym">Eleginus maclovinus</name>
    <dbReference type="NCBI Taxonomy" id="56733"/>
    <lineage>
        <taxon>Eukaryota</taxon>
        <taxon>Metazoa</taxon>
        <taxon>Chordata</taxon>
        <taxon>Craniata</taxon>
        <taxon>Vertebrata</taxon>
        <taxon>Euteleostomi</taxon>
        <taxon>Actinopterygii</taxon>
        <taxon>Neopterygii</taxon>
        <taxon>Teleostei</taxon>
        <taxon>Neoteleostei</taxon>
        <taxon>Acanthomorphata</taxon>
        <taxon>Eupercaria</taxon>
        <taxon>Perciformes</taxon>
        <taxon>Notothenioidei</taxon>
        <taxon>Eleginopidae</taxon>
        <taxon>Eleginops</taxon>
    </lineage>
</organism>
<protein>
    <submittedName>
        <fullName evidence="3">Uncharacterized protein</fullName>
    </submittedName>
</protein>
<keyword evidence="2" id="KW-0732">Signal</keyword>
<evidence type="ECO:0000313" key="3">
    <source>
        <dbReference type="EMBL" id="KAK5864176.1"/>
    </source>
</evidence>
<feature type="region of interest" description="Disordered" evidence="1">
    <location>
        <begin position="53"/>
        <end position="77"/>
    </location>
</feature>
<evidence type="ECO:0000256" key="1">
    <source>
        <dbReference type="SAM" id="MobiDB-lite"/>
    </source>
</evidence>
<feature type="chain" id="PRO_5043046904" evidence="2">
    <location>
        <begin position="33"/>
        <end position="77"/>
    </location>
</feature>
<name>A0AAN8AIR2_ELEMC</name>
<reference evidence="3 4" key="1">
    <citation type="journal article" date="2023" name="Genes (Basel)">
        <title>Chromosome-Level Genome Assembly and Circadian Gene Repertoire of the Patagonia Blennie Eleginops maclovinus-The Closest Ancestral Proxy of Antarctic Cryonotothenioids.</title>
        <authorList>
            <person name="Cheng C.C."/>
            <person name="Rivera-Colon A.G."/>
            <person name="Minhas B.F."/>
            <person name="Wilson L."/>
            <person name="Rayamajhi N."/>
            <person name="Vargas-Chacoff L."/>
            <person name="Catchen J.M."/>
        </authorList>
    </citation>
    <scope>NUCLEOTIDE SEQUENCE [LARGE SCALE GENOMIC DNA]</scope>
    <source>
        <strain evidence="3">JMC-PN-2008</strain>
    </source>
</reference>
<keyword evidence="4" id="KW-1185">Reference proteome</keyword>
<dbReference type="EMBL" id="JAUZQC010000011">
    <property type="protein sequence ID" value="KAK5864176.1"/>
    <property type="molecule type" value="Genomic_DNA"/>
</dbReference>
<proteinExistence type="predicted"/>
<dbReference type="AlphaFoldDB" id="A0AAN8AIR2"/>
<feature type="signal peptide" evidence="2">
    <location>
        <begin position="1"/>
        <end position="32"/>
    </location>
</feature>